<dbReference type="AlphaFoldDB" id="A0A816YYW6"/>
<dbReference type="PANTHER" id="PTHR43394:SF11">
    <property type="entry name" value="ATP-BINDING CASSETTE TRANSPORTER"/>
    <property type="match status" value="1"/>
</dbReference>
<dbReference type="Gene3D" id="1.20.1560.10">
    <property type="entry name" value="ABC transporter type 1, transmembrane domain"/>
    <property type="match status" value="2"/>
</dbReference>
<evidence type="ECO:0000313" key="14">
    <source>
        <dbReference type="Proteomes" id="UP000663856"/>
    </source>
</evidence>
<dbReference type="GO" id="GO:0140359">
    <property type="term" value="F:ABC-type transporter activity"/>
    <property type="evidence" value="ECO:0007669"/>
    <property type="project" value="InterPro"/>
</dbReference>
<keyword evidence="4 10" id="KW-0812">Transmembrane</keyword>
<evidence type="ECO:0000256" key="5">
    <source>
        <dbReference type="ARBA" id="ARBA00022737"/>
    </source>
</evidence>
<dbReference type="GO" id="GO:0005524">
    <property type="term" value="F:ATP binding"/>
    <property type="evidence" value="ECO:0007669"/>
    <property type="project" value="UniProtKB-KW"/>
</dbReference>
<feature type="transmembrane region" description="Helical" evidence="10">
    <location>
        <begin position="53"/>
        <end position="76"/>
    </location>
</feature>
<dbReference type="PROSITE" id="PS00211">
    <property type="entry name" value="ABC_TRANSPORTER_1"/>
    <property type="match status" value="1"/>
</dbReference>
<feature type="transmembrane region" description="Helical" evidence="10">
    <location>
        <begin position="457"/>
        <end position="477"/>
    </location>
</feature>
<dbReference type="InterPro" id="IPR011527">
    <property type="entry name" value="ABC1_TM_dom"/>
</dbReference>
<accession>A0A816YYW6</accession>
<keyword evidence="5" id="KW-0677">Repeat</keyword>
<dbReference type="SUPFAM" id="SSF90123">
    <property type="entry name" value="ABC transporter transmembrane region"/>
    <property type="match status" value="2"/>
</dbReference>
<dbReference type="GO" id="GO:0005737">
    <property type="term" value="C:cytoplasm"/>
    <property type="evidence" value="ECO:0007669"/>
    <property type="project" value="UniProtKB-ARBA"/>
</dbReference>
<gene>
    <name evidence="13" type="ORF">WKI299_LOCUS33195</name>
</gene>
<organism evidence="13 14">
    <name type="scientific">Rotaria magnacalcarata</name>
    <dbReference type="NCBI Taxonomy" id="392030"/>
    <lineage>
        <taxon>Eukaryota</taxon>
        <taxon>Metazoa</taxon>
        <taxon>Spiralia</taxon>
        <taxon>Gnathifera</taxon>
        <taxon>Rotifera</taxon>
        <taxon>Eurotatoria</taxon>
        <taxon>Bdelloidea</taxon>
        <taxon>Philodinida</taxon>
        <taxon>Philodinidae</taxon>
        <taxon>Rotaria</taxon>
    </lineage>
</organism>
<dbReference type="InterPro" id="IPR039421">
    <property type="entry name" value="Type_1_exporter"/>
</dbReference>
<sequence length="912" mass="103161">MLCSYRLSGWRQYFSSEKFDQKYEKLDDDNDTNESAKAITYVQLFRSADWLDILMLVVGLLVIMLYSIAFTARFVLFGQITGAFITQSFIDQCSLKNNLTAIHDSNRECLLNRSQISRNHDQSQQLCPGENTTVLSPWSFSHAPFRAAVTSRLPWLILIGVVELVCIISQYFIFNMTARRQAARIRILLLRSVMQRILFDTTIYENICLGKTSATRVEIETAARQANAHDFIVQLPDKYETIVGERGSQLSGGEKQRVALTRALIKQPSVLLLDEATSALDGASEKIVQETLDHACKGRTTIVIAHRLATIQDAQRIYVLANGRVIEQGTHETLMAQKESRYCELMKAQQSERKDIDIDDTTDAAQMDDNNQKKISEHVRYHNGSEIEEEDKASLVKNHQPVLWRLLLMNSPELVIIIIGCVSCLITGVSQSIYVVLLAEAITAFSSCTYEERRHLIVRLSIIFVVMGVVLLFIRFIQHAAFTISGSKLTERIRLKAFGHLLRQEMAFFDSPENSSGAIYNRLSSDALAVQQIAGARLGIVCEAIATFGFGIILGMYFSWQLTLVVLVYILFLFFLAFVQICWQARLKKRSDAILGTASSLAVQIIHNMRTVKHVASETEFLRQFSYLVLKEFRMRRNDTMINSLLYGINWGTVSFILVALYWLGLDLVEEKQLKITNVAIVFAYYIFILESLRMREMSDSLSAAQSFFNLFDRVSAIDNSSTDGQQLLFDDVDIRELNIQWLRSCLGLVSQEPILFDLTIAENIAYGHENASMKEIIEAATKANIHDFIQQLPQGYETKVGMKGGHLSGGEKQRVAIARILYRRPKVLLLDEATSALDSYNEQIVQDALDKAQIDDPTRTSLIIAHRLSTIRSCDLICVLSKGNLIEMGTHTDLMEQRGAYYNMIVQNSTT</sequence>
<feature type="transmembrane region" description="Helical" evidence="10">
    <location>
        <begin position="153"/>
        <end position="174"/>
    </location>
</feature>
<comment type="similarity">
    <text evidence="2">Belongs to the ABC transporter superfamily. ABCB family. Multidrug resistance exporter (TC 3.A.1.201) subfamily.</text>
</comment>
<evidence type="ECO:0000256" key="2">
    <source>
        <dbReference type="ARBA" id="ARBA00007577"/>
    </source>
</evidence>
<dbReference type="GO" id="GO:0016020">
    <property type="term" value="C:membrane"/>
    <property type="evidence" value="ECO:0007669"/>
    <property type="project" value="UniProtKB-SubCell"/>
</dbReference>
<dbReference type="PROSITE" id="PS50893">
    <property type="entry name" value="ABC_TRANSPORTER_2"/>
    <property type="match status" value="2"/>
</dbReference>
<keyword evidence="3" id="KW-0813">Transport</keyword>
<feature type="domain" description="ABC transporter" evidence="11">
    <location>
        <begin position="674"/>
        <end position="908"/>
    </location>
</feature>
<evidence type="ECO:0000256" key="6">
    <source>
        <dbReference type="ARBA" id="ARBA00022741"/>
    </source>
</evidence>
<dbReference type="SUPFAM" id="SSF52540">
    <property type="entry name" value="P-loop containing nucleoside triphosphate hydrolases"/>
    <property type="match status" value="2"/>
</dbReference>
<dbReference type="GO" id="GO:0016887">
    <property type="term" value="F:ATP hydrolysis activity"/>
    <property type="evidence" value="ECO:0007669"/>
    <property type="project" value="InterPro"/>
</dbReference>
<reference evidence="13" key="1">
    <citation type="submission" date="2021-02" db="EMBL/GenBank/DDBJ databases">
        <authorList>
            <person name="Nowell W R."/>
        </authorList>
    </citation>
    <scope>NUCLEOTIDE SEQUENCE</scope>
</reference>
<dbReference type="EMBL" id="CAJNRF010015568">
    <property type="protein sequence ID" value="CAF2176017.1"/>
    <property type="molecule type" value="Genomic_DNA"/>
</dbReference>
<evidence type="ECO:0000256" key="8">
    <source>
        <dbReference type="ARBA" id="ARBA00022989"/>
    </source>
</evidence>
<keyword evidence="6" id="KW-0547">Nucleotide-binding</keyword>
<evidence type="ECO:0000313" key="13">
    <source>
        <dbReference type="EMBL" id="CAF2176017.1"/>
    </source>
</evidence>
<feature type="transmembrane region" description="Helical" evidence="10">
    <location>
        <begin position="676"/>
        <end position="693"/>
    </location>
</feature>
<evidence type="ECO:0000256" key="3">
    <source>
        <dbReference type="ARBA" id="ARBA00022448"/>
    </source>
</evidence>
<feature type="domain" description="ABC transmembrane type-1" evidence="12">
    <location>
        <begin position="418"/>
        <end position="695"/>
    </location>
</feature>
<dbReference type="FunFam" id="3.40.50.300:FF:000604">
    <property type="entry name" value="ABC transporter B family member 28"/>
    <property type="match status" value="1"/>
</dbReference>
<dbReference type="Pfam" id="PF00664">
    <property type="entry name" value="ABC_membrane"/>
    <property type="match status" value="1"/>
</dbReference>
<protein>
    <submittedName>
        <fullName evidence="13">Uncharacterized protein</fullName>
    </submittedName>
</protein>
<dbReference type="CDD" id="cd18578">
    <property type="entry name" value="ABC_6TM_Pgp_ABCB1_D2_like"/>
    <property type="match status" value="1"/>
</dbReference>
<evidence type="ECO:0000259" key="11">
    <source>
        <dbReference type="PROSITE" id="PS50893"/>
    </source>
</evidence>
<dbReference type="InterPro" id="IPR017871">
    <property type="entry name" value="ABC_transporter-like_CS"/>
</dbReference>
<dbReference type="PROSITE" id="PS50929">
    <property type="entry name" value="ABC_TM1F"/>
    <property type="match status" value="1"/>
</dbReference>
<comment type="subcellular location">
    <subcellularLocation>
        <location evidence="1">Membrane</location>
        <topology evidence="1">Multi-pass membrane protein</topology>
    </subcellularLocation>
</comment>
<evidence type="ECO:0000256" key="10">
    <source>
        <dbReference type="SAM" id="Phobius"/>
    </source>
</evidence>
<comment type="caution">
    <text evidence="13">The sequence shown here is derived from an EMBL/GenBank/DDBJ whole genome shotgun (WGS) entry which is preliminary data.</text>
</comment>
<evidence type="ECO:0000256" key="9">
    <source>
        <dbReference type="ARBA" id="ARBA00023136"/>
    </source>
</evidence>
<feature type="transmembrane region" description="Helical" evidence="10">
    <location>
        <begin position="414"/>
        <end position="437"/>
    </location>
</feature>
<evidence type="ECO:0000259" key="12">
    <source>
        <dbReference type="PROSITE" id="PS50929"/>
    </source>
</evidence>
<dbReference type="InterPro" id="IPR027417">
    <property type="entry name" value="P-loop_NTPase"/>
</dbReference>
<evidence type="ECO:0000256" key="1">
    <source>
        <dbReference type="ARBA" id="ARBA00004141"/>
    </source>
</evidence>
<keyword evidence="9 10" id="KW-0472">Membrane</keyword>
<dbReference type="PANTHER" id="PTHR43394">
    <property type="entry name" value="ATP-DEPENDENT PERMEASE MDL1, MITOCHONDRIAL"/>
    <property type="match status" value="1"/>
</dbReference>
<evidence type="ECO:0000256" key="7">
    <source>
        <dbReference type="ARBA" id="ARBA00022840"/>
    </source>
</evidence>
<dbReference type="InterPro" id="IPR003439">
    <property type="entry name" value="ABC_transporter-like_ATP-bd"/>
</dbReference>
<dbReference type="InterPro" id="IPR036640">
    <property type="entry name" value="ABC1_TM_sf"/>
</dbReference>
<evidence type="ECO:0000256" key="4">
    <source>
        <dbReference type="ARBA" id="ARBA00022692"/>
    </source>
</evidence>
<keyword evidence="8 10" id="KW-1133">Transmembrane helix</keyword>
<dbReference type="Proteomes" id="UP000663856">
    <property type="component" value="Unassembled WGS sequence"/>
</dbReference>
<dbReference type="Pfam" id="PF00005">
    <property type="entry name" value="ABC_tran"/>
    <property type="match status" value="2"/>
</dbReference>
<proteinExistence type="inferred from homology"/>
<feature type="transmembrane region" description="Helical" evidence="10">
    <location>
        <begin position="564"/>
        <end position="583"/>
    </location>
</feature>
<feature type="transmembrane region" description="Helical" evidence="10">
    <location>
        <begin position="644"/>
        <end position="664"/>
    </location>
</feature>
<keyword evidence="7" id="KW-0067">ATP-binding</keyword>
<feature type="domain" description="ABC transporter" evidence="11">
    <location>
        <begin position="102"/>
        <end position="347"/>
    </location>
</feature>
<dbReference type="Gene3D" id="3.40.50.300">
    <property type="entry name" value="P-loop containing nucleotide triphosphate hydrolases"/>
    <property type="match status" value="2"/>
</dbReference>
<name>A0A816YYW6_9BILA</name>